<accession>A0A0F9I9G3</accession>
<evidence type="ECO:0008006" key="2">
    <source>
        <dbReference type="Google" id="ProtNLM"/>
    </source>
</evidence>
<organism evidence="1">
    <name type="scientific">marine sediment metagenome</name>
    <dbReference type="NCBI Taxonomy" id="412755"/>
    <lineage>
        <taxon>unclassified sequences</taxon>
        <taxon>metagenomes</taxon>
        <taxon>ecological metagenomes</taxon>
    </lineage>
</organism>
<comment type="caution">
    <text evidence="1">The sequence shown here is derived from an EMBL/GenBank/DDBJ whole genome shotgun (WGS) entry which is preliminary data.</text>
</comment>
<name>A0A0F9I9G3_9ZZZZ</name>
<reference evidence="1" key="1">
    <citation type="journal article" date="2015" name="Nature">
        <title>Complex archaea that bridge the gap between prokaryotes and eukaryotes.</title>
        <authorList>
            <person name="Spang A."/>
            <person name="Saw J.H."/>
            <person name="Jorgensen S.L."/>
            <person name="Zaremba-Niedzwiedzka K."/>
            <person name="Martijn J."/>
            <person name="Lind A.E."/>
            <person name="van Eijk R."/>
            <person name="Schleper C."/>
            <person name="Guy L."/>
            <person name="Ettema T.J."/>
        </authorList>
    </citation>
    <scope>NUCLEOTIDE SEQUENCE</scope>
</reference>
<proteinExistence type="predicted"/>
<dbReference type="EMBL" id="LAZR01014699">
    <property type="protein sequence ID" value="KKM16329.1"/>
    <property type="molecule type" value="Genomic_DNA"/>
</dbReference>
<feature type="non-terminal residue" evidence="1">
    <location>
        <position position="1"/>
    </location>
</feature>
<gene>
    <name evidence="1" type="ORF">LCGC14_1686920</name>
</gene>
<protein>
    <recommendedName>
        <fullName evidence="2">SCP2 domain-containing protein</fullName>
    </recommendedName>
</protein>
<sequence length="86" mass="10283">FEFGSEDVEYSQFSSEGIINPNVRIISYLEFILAFLRGDVDILSKKYIHDFKIEGSRETLVKIQRMIQLIWIFVWGEKIFFERLTE</sequence>
<dbReference type="AlphaFoldDB" id="A0A0F9I9G3"/>
<evidence type="ECO:0000313" key="1">
    <source>
        <dbReference type="EMBL" id="KKM16329.1"/>
    </source>
</evidence>